<dbReference type="Gene3D" id="3.30.420.10">
    <property type="entry name" value="Ribonuclease H-like superfamily/Ribonuclease H"/>
    <property type="match status" value="1"/>
</dbReference>
<dbReference type="Pfam" id="PF13456">
    <property type="entry name" value="RVT_3"/>
    <property type="match status" value="1"/>
</dbReference>
<sequence length="89" mass="9962">MKSIKIRSGEIEHLIAWVPPLEHYTKLNVDGSNFKNVNGVACGGIHRNYLGRLIKSFSCNLKSCTIIHVELWGIIKGLQIAVANGYQKR</sequence>
<name>A0A445BPE6_ARAHY</name>
<dbReference type="GO" id="GO:0003676">
    <property type="term" value="F:nucleic acid binding"/>
    <property type="evidence" value="ECO:0007669"/>
    <property type="project" value="InterPro"/>
</dbReference>
<dbReference type="EMBL" id="SDMP01000009">
    <property type="protein sequence ID" value="RYR40563.1"/>
    <property type="molecule type" value="Genomic_DNA"/>
</dbReference>
<dbReference type="CDD" id="cd06222">
    <property type="entry name" value="RNase_H_like"/>
    <property type="match status" value="1"/>
</dbReference>
<evidence type="ECO:0000313" key="2">
    <source>
        <dbReference type="EMBL" id="RYR40563.1"/>
    </source>
</evidence>
<reference evidence="2 3" key="1">
    <citation type="submission" date="2019-01" db="EMBL/GenBank/DDBJ databases">
        <title>Sequencing of cultivated peanut Arachis hypogaea provides insights into genome evolution and oil improvement.</title>
        <authorList>
            <person name="Chen X."/>
        </authorList>
    </citation>
    <scope>NUCLEOTIDE SEQUENCE [LARGE SCALE GENOMIC DNA]</scope>
    <source>
        <strain evidence="3">cv. Fuhuasheng</strain>
        <tissue evidence="2">Leaves</tissue>
    </source>
</reference>
<protein>
    <recommendedName>
        <fullName evidence="1">RNase H type-1 domain-containing protein</fullName>
    </recommendedName>
</protein>
<organism evidence="2 3">
    <name type="scientific">Arachis hypogaea</name>
    <name type="common">Peanut</name>
    <dbReference type="NCBI Taxonomy" id="3818"/>
    <lineage>
        <taxon>Eukaryota</taxon>
        <taxon>Viridiplantae</taxon>
        <taxon>Streptophyta</taxon>
        <taxon>Embryophyta</taxon>
        <taxon>Tracheophyta</taxon>
        <taxon>Spermatophyta</taxon>
        <taxon>Magnoliopsida</taxon>
        <taxon>eudicotyledons</taxon>
        <taxon>Gunneridae</taxon>
        <taxon>Pentapetalae</taxon>
        <taxon>rosids</taxon>
        <taxon>fabids</taxon>
        <taxon>Fabales</taxon>
        <taxon>Fabaceae</taxon>
        <taxon>Papilionoideae</taxon>
        <taxon>50 kb inversion clade</taxon>
        <taxon>dalbergioids sensu lato</taxon>
        <taxon>Dalbergieae</taxon>
        <taxon>Pterocarpus clade</taxon>
        <taxon>Arachis</taxon>
    </lineage>
</organism>
<dbReference type="GO" id="GO:0004523">
    <property type="term" value="F:RNA-DNA hybrid ribonuclease activity"/>
    <property type="evidence" value="ECO:0007669"/>
    <property type="project" value="InterPro"/>
</dbReference>
<dbReference type="InterPro" id="IPR044730">
    <property type="entry name" value="RNase_H-like_dom_plant"/>
</dbReference>
<dbReference type="AlphaFoldDB" id="A0A445BPE6"/>
<feature type="domain" description="RNase H type-1" evidence="1">
    <location>
        <begin position="28"/>
        <end position="87"/>
    </location>
</feature>
<comment type="caution">
    <text evidence="2">The sequence shown here is derived from an EMBL/GenBank/DDBJ whole genome shotgun (WGS) entry which is preliminary data.</text>
</comment>
<dbReference type="InterPro" id="IPR036397">
    <property type="entry name" value="RNaseH_sf"/>
</dbReference>
<dbReference type="PANTHER" id="PTHR47723:SF19">
    <property type="entry name" value="POLYNUCLEOTIDYL TRANSFERASE, RIBONUCLEASE H-LIKE SUPERFAMILY PROTEIN"/>
    <property type="match status" value="1"/>
</dbReference>
<dbReference type="PANTHER" id="PTHR47723">
    <property type="entry name" value="OS05G0353850 PROTEIN"/>
    <property type="match status" value="1"/>
</dbReference>
<proteinExistence type="predicted"/>
<accession>A0A445BPE6</accession>
<dbReference type="Proteomes" id="UP000289738">
    <property type="component" value="Chromosome A09"/>
</dbReference>
<evidence type="ECO:0000259" key="1">
    <source>
        <dbReference type="Pfam" id="PF13456"/>
    </source>
</evidence>
<evidence type="ECO:0000313" key="3">
    <source>
        <dbReference type="Proteomes" id="UP000289738"/>
    </source>
</evidence>
<dbReference type="InterPro" id="IPR053151">
    <property type="entry name" value="RNase_H-like"/>
</dbReference>
<dbReference type="InterPro" id="IPR002156">
    <property type="entry name" value="RNaseH_domain"/>
</dbReference>
<keyword evidence="3" id="KW-1185">Reference proteome</keyword>
<gene>
    <name evidence="2" type="ORF">Ahy_A09g046310</name>
</gene>